<dbReference type="EMBL" id="CYYY01000001">
    <property type="protein sequence ID" value="CUN35193.1"/>
    <property type="molecule type" value="Genomic_DNA"/>
</dbReference>
<evidence type="ECO:0000313" key="7">
    <source>
        <dbReference type="EMBL" id="CUN35193.1"/>
    </source>
</evidence>
<evidence type="ECO:0000313" key="8">
    <source>
        <dbReference type="Proteomes" id="UP000095439"/>
    </source>
</evidence>
<feature type="domain" description="HTH merR-type" evidence="6">
    <location>
        <begin position="13"/>
        <end position="71"/>
    </location>
</feature>
<evidence type="ECO:0000256" key="5">
    <source>
        <dbReference type="SAM" id="Coils"/>
    </source>
</evidence>
<accession>A0A173W6W9</accession>
<keyword evidence="3" id="KW-0238">DNA-binding</keyword>
<dbReference type="InterPro" id="IPR009061">
    <property type="entry name" value="DNA-bd_dom_put_sf"/>
</dbReference>
<evidence type="ECO:0000256" key="2">
    <source>
        <dbReference type="ARBA" id="ARBA00023015"/>
    </source>
</evidence>
<proteinExistence type="predicted"/>
<evidence type="ECO:0000256" key="1">
    <source>
        <dbReference type="ARBA" id="ARBA00022491"/>
    </source>
</evidence>
<dbReference type="PANTHER" id="PTHR30204:SF69">
    <property type="entry name" value="MERR-FAMILY TRANSCRIPTIONAL REGULATOR"/>
    <property type="match status" value="1"/>
</dbReference>
<dbReference type="AlphaFoldDB" id="A0A173W6W9"/>
<dbReference type="GO" id="GO:0003700">
    <property type="term" value="F:DNA-binding transcription factor activity"/>
    <property type="evidence" value="ECO:0007669"/>
    <property type="project" value="InterPro"/>
</dbReference>
<dbReference type="Pfam" id="PF13411">
    <property type="entry name" value="MerR_1"/>
    <property type="match status" value="1"/>
</dbReference>
<keyword evidence="5" id="KW-0175">Coiled coil</keyword>
<dbReference type="Gene3D" id="1.10.1660.10">
    <property type="match status" value="1"/>
</dbReference>
<reference evidence="7 8" key="1">
    <citation type="submission" date="2015-09" db="EMBL/GenBank/DDBJ databases">
        <authorList>
            <consortium name="Pathogen Informatics"/>
        </authorList>
    </citation>
    <scope>NUCLEOTIDE SEQUENCE [LARGE SCALE GENOMIC DNA]</scope>
    <source>
        <strain evidence="7 8">2789STDY5608866</strain>
    </source>
</reference>
<dbReference type="SUPFAM" id="SSF46955">
    <property type="entry name" value="Putative DNA-binding domain"/>
    <property type="match status" value="1"/>
</dbReference>
<gene>
    <name evidence="7" type="primary">tipA_1</name>
    <name evidence="7" type="ORF">ERS852423_00085</name>
</gene>
<dbReference type="RefSeq" id="WP_055179985.1">
    <property type="nucleotide sequence ID" value="NZ_CABIWY010000001.1"/>
</dbReference>
<sequence length="273" mass="32200">MSYNTHWIEKYIGITRKTLLTYEKKGFVKPERNSVTDFREYSDEDLMRIWQIKLLVELKYSFKEITELILDEDTPIRDSIDKKIKKLEKEKEKIEQLIGVARMIKVTGRMPTIKMDRLGETVFEDFLQFVKANWNVNVDPKVSEYAALIERLSEKPQSEWTEDEMLQFMQHMDETQIEMSLSIHKYCTAILESESLGITDLFIQDLVEQLYECFGEFYAEQGVKLSPIKFWDLFGNALIDGSSALMFEQQYGKKGCQFIFEAIEYFAKNSEKN</sequence>
<dbReference type="SMART" id="SM00422">
    <property type="entry name" value="HTH_MERR"/>
    <property type="match status" value="1"/>
</dbReference>
<dbReference type="InterPro" id="IPR047057">
    <property type="entry name" value="MerR_fam"/>
</dbReference>
<evidence type="ECO:0000259" key="6">
    <source>
        <dbReference type="PROSITE" id="PS50937"/>
    </source>
</evidence>
<name>A0A173W6W9_9FIRM</name>
<keyword evidence="2" id="KW-0805">Transcription regulation</keyword>
<dbReference type="GO" id="GO:0003677">
    <property type="term" value="F:DNA binding"/>
    <property type="evidence" value="ECO:0007669"/>
    <property type="project" value="UniProtKB-KW"/>
</dbReference>
<dbReference type="PROSITE" id="PS50937">
    <property type="entry name" value="HTH_MERR_2"/>
    <property type="match status" value="1"/>
</dbReference>
<evidence type="ECO:0000256" key="4">
    <source>
        <dbReference type="ARBA" id="ARBA00023163"/>
    </source>
</evidence>
<organism evidence="7 8">
    <name type="scientific">Dorea longicatena</name>
    <dbReference type="NCBI Taxonomy" id="88431"/>
    <lineage>
        <taxon>Bacteria</taxon>
        <taxon>Bacillati</taxon>
        <taxon>Bacillota</taxon>
        <taxon>Clostridia</taxon>
        <taxon>Lachnospirales</taxon>
        <taxon>Lachnospiraceae</taxon>
        <taxon>Dorea</taxon>
    </lineage>
</organism>
<dbReference type="PANTHER" id="PTHR30204">
    <property type="entry name" value="REDOX-CYCLING DRUG-SENSING TRANSCRIPTIONAL ACTIVATOR SOXR"/>
    <property type="match status" value="1"/>
</dbReference>
<feature type="coiled-coil region" evidence="5">
    <location>
        <begin position="77"/>
        <end position="104"/>
    </location>
</feature>
<evidence type="ECO:0000256" key="3">
    <source>
        <dbReference type="ARBA" id="ARBA00023125"/>
    </source>
</evidence>
<keyword evidence="4" id="KW-0804">Transcription</keyword>
<dbReference type="InterPro" id="IPR000551">
    <property type="entry name" value="MerR-type_HTH_dom"/>
</dbReference>
<protein>
    <submittedName>
        <fullName evidence="7">HTH-type transcriptional activator tipA</fullName>
    </submittedName>
</protein>
<dbReference type="Proteomes" id="UP000095439">
    <property type="component" value="Unassembled WGS sequence"/>
</dbReference>
<keyword evidence="1" id="KW-0678">Repressor</keyword>